<dbReference type="AlphaFoldDB" id="A0ABD3U0G1"/>
<evidence type="ECO:0000259" key="5">
    <source>
        <dbReference type="PROSITE" id="PS50061"/>
    </source>
</evidence>
<dbReference type="InterPro" id="IPR036388">
    <property type="entry name" value="WH-like_DNA-bd_sf"/>
</dbReference>
<dbReference type="SMART" id="SM00413">
    <property type="entry name" value="ETS"/>
    <property type="match status" value="1"/>
</dbReference>
<feature type="domain" description="PNT" evidence="6">
    <location>
        <begin position="201"/>
        <end position="287"/>
    </location>
</feature>
<reference evidence="7 8" key="1">
    <citation type="submission" date="2024-11" db="EMBL/GenBank/DDBJ databases">
        <title>Chromosome-level genome assembly of the freshwater bivalve Anodonta woodiana.</title>
        <authorList>
            <person name="Chen X."/>
        </authorList>
    </citation>
    <scope>NUCLEOTIDE SEQUENCE [LARGE SCALE GENOMIC DNA]</scope>
    <source>
        <strain evidence="7">MN2024</strain>
        <tissue evidence="7">Gills</tissue>
    </source>
</reference>
<keyword evidence="8" id="KW-1185">Reference proteome</keyword>
<dbReference type="SMART" id="SM00251">
    <property type="entry name" value="SAM_PNT"/>
    <property type="match status" value="1"/>
</dbReference>
<organism evidence="7 8">
    <name type="scientific">Sinanodonta woodiana</name>
    <name type="common">Chinese pond mussel</name>
    <name type="synonym">Anodonta woodiana</name>
    <dbReference type="NCBI Taxonomy" id="1069815"/>
    <lineage>
        <taxon>Eukaryota</taxon>
        <taxon>Metazoa</taxon>
        <taxon>Spiralia</taxon>
        <taxon>Lophotrochozoa</taxon>
        <taxon>Mollusca</taxon>
        <taxon>Bivalvia</taxon>
        <taxon>Autobranchia</taxon>
        <taxon>Heteroconchia</taxon>
        <taxon>Palaeoheterodonta</taxon>
        <taxon>Unionida</taxon>
        <taxon>Unionoidea</taxon>
        <taxon>Unionidae</taxon>
        <taxon>Unioninae</taxon>
        <taxon>Sinanodonta</taxon>
    </lineage>
</organism>
<dbReference type="InterPro" id="IPR000418">
    <property type="entry name" value="Ets_dom"/>
</dbReference>
<evidence type="ECO:0000256" key="4">
    <source>
        <dbReference type="SAM" id="MobiDB-lite"/>
    </source>
</evidence>
<comment type="caution">
    <text evidence="7">The sequence shown here is derived from an EMBL/GenBank/DDBJ whole genome shotgun (WGS) entry which is preliminary data.</text>
</comment>
<dbReference type="EMBL" id="JBJQND010000017">
    <property type="protein sequence ID" value="KAL3842296.1"/>
    <property type="molecule type" value="Genomic_DNA"/>
</dbReference>
<dbReference type="PANTHER" id="PTHR11849">
    <property type="entry name" value="ETS"/>
    <property type="match status" value="1"/>
</dbReference>
<dbReference type="InterPro" id="IPR046328">
    <property type="entry name" value="ETS_fam"/>
</dbReference>
<protein>
    <submittedName>
        <fullName evidence="7">Uncharacterized protein</fullName>
    </submittedName>
</protein>
<dbReference type="PROSITE" id="PS50061">
    <property type="entry name" value="ETS_DOMAIN_3"/>
    <property type="match status" value="1"/>
</dbReference>
<dbReference type="InterPro" id="IPR003118">
    <property type="entry name" value="Pointed_dom"/>
</dbReference>
<dbReference type="InterPro" id="IPR036390">
    <property type="entry name" value="WH_DNA-bd_sf"/>
</dbReference>
<evidence type="ECO:0000313" key="8">
    <source>
        <dbReference type="Proteomes" id="UP001634394"/>
    </source>
</evidence>
<dbReference type="PANTHER" id="PTHR11849:SF182">
    <property type="entry name" value="SAM POINTED DOMAIN-CONTAINING ETS TRANSCRIPTION FACTOR"/>
    <property type="match status" value="1"/>
</dbReference>
<dbReference type="Proteomes" id="UP001634394">
    <property type="component" value="Unassembled WGS sequence"/>
</dbReference>
<evidence type="ECO:0000313" key="7">
    <source>
        <dbReference type="EMBL" id="KAL3842296.1"/>
    </source>
</evidence>
<feature type="compositionally biased region" description="Low complexity" evidence="4">
    <location>
        <begin position="312"/>
        <end position="335"/>
    </location>
</feature>
<dbReference type="Gene3D" id="1.10.150.50">
    <property type="entry name" value="Transcription Factor, Ets-1"/>
    <property type="match status" value="1"/>
</dbReference>
<dbReference type="GO" id="GO:0005634">
    <property type="term" value="C:nucleus"/>
    <property type="evidence" value="ECO:0007669"/>
    <property type="project" value="UniProtKB-SubCell"/>
</dbReference>
<dbReference type="PROSITE" id="PS51433">
    <property type="entry name" value="PNT"/>
    <property type="match status" value="1"/>
</dbReference>
<dbReference type="SUPFAM" id="SSF47769">
    <property type="entry name" value="SAM/Pointed domain"/>
    <property type="match status" value="1"/>
</dbReference>
<evidence type="ECO:0000256" key="2">
    <source>
        <dbReference type="ARBA" id="ARBA00023125"/>
    </source>
</evidence>
<gene>
    <name evidence="7" type="ORF">ACJMK2_020326</name>
</gene>
<sequence>MFTRLYKPRVAKVHNHISLNVEENRSIKMQHDFEALIQRYEYMCSQGSSEEEDELTCLDQNVPQPAKLGRVPTIQPARYGVTNVCSESKIEMLLKSNGSNQTFTELLSGDFLGQPVQCNRPVCVTDITDVVGLRGESPDLLDLDQAGSQDLSFYDIEVPNTKREFPVRMDCCSNSDTYPSLNVYHTEEQNIREMESKIIQGLKQDINATCCCLQINDDPYRWSVEDVHRWIEWQCRVYNFNINNIKLEYFNLRGADLCSLTEEEFKLRAYDEGPTLYSQLDIWKCARDIPNGSSYNVQELPSFDPCQVPALSLSPTPSTSSEDSLSNDSSSSSSFENHHSRFQLNDQLPEEPDHKPQIQLWQFLKQLLLQPEQYKNYIKWVDRASGIFKIEDSVQVAKLWGRRKKRPAMNYDKLSRSIRQYYKKGIIKKTEQSKRLVYQFCTPYL</sequence>
<feature type="domain" description="ETS" evidence="5">
    <location>
        <begin position="358"/>
        <end position="441"/>
    </location>
</feature>
<dbReference type="InterPro" id="IPR013761">
    <property type="entry name" value="SAM/pointed_sf"/>
</dbReference>
<dbReference type="PROSITE" id="PS00346">
    <property type="entry name" value="ETS_DOMAIN_2"/>
    <property type="match status" value="1"/>
</dbReference>
<evidence type="ECO:0000259" key="6">
    <source>
        <dbReference type="PROSITE" id="PS51433"/>
    </source>
</evidence>
<dbReference type="PRINTS" id="PR00454">
    <property type="entry name" value="ETSDOMAIN"/>
</dbReference>
<name>A0ABD3U0G1_SINWO</name>
<dbReference type="Gene3D" id="1.10.10.10">
    <property type="entry name" value="Winged helix-like DNA-binding domain superfamily/Winged helix DNA-binding domain"/>
    <property type="match status" value="1"/>
</dbReference>
<dbReference type="PROSITE" id="PS00345">
    <property type="entry name" value="ETS_DOMAIN_1"/>
    <property type="match status" value="1"/>
</dbReference>
<dbReference type="Pfam" id="PF00178">
    <property type="entry name" value="Ets"/>
    <property type="match status" value="1"/>
</dbReference>
<evidence type="ECO:0000256" key="3">
    <source>
        <dbReference type="RuleBase" id="RU004019"/>
    </source>
</evidence>
<keyword evidence="2 3" id="KW-0238">DNA-binding</keyword>
<dbReference type="SUPFAM" id="SSF46785">
    <property type="entry name" value="Winged helix' DNA-binding domain"/>
    <property type="match status" value="1"/>
</dbReference>
<evidence type="ECO:0000256" key="1">
    <source>
        <dbReference type="ARBA" id="ARBA00005562"/>
    </source>
</evidence>
<feature type="region of interest" description="Disordered" evidence="4">
    <location>
        <begin position="312"/>
        <end position="337"/>
    </location>
</feature>
<accession>A0ABD3U0G1</accession>
<proteinExistence type="inferred from homology"/>
<dbReference type="Pfam" id="PF02198">
    <property type="entry name" value="SAM_PNT"/>
    <property type="match status" value="1"/>
</dbReference>
<comment type="subcellular location">
    <subcellularLocation>
        <location evidence="3">Nucleus</location>
    </subcellularLocation>
</comment>
<dbReference type="GO" id="GO:0003677">
    <property type="term" value="F:DNA binding"/>
    <property type="evidence" value="ECO:0007669"/>
    <property type="project" value="UniProtKB-KW"/>
</dbReference>
<keyword evidence="3" id="KW-0539">Nucleus</keyword>
<comment type="similarity">
    <text evidence="1 3">Belongs to the ETS family.</text>
</comment>